<keyword evidence="6" id="KW-1185">Reference proteome</keyword>
<comment type="caution">
    <text evidence="5">The sequence shown here is derived from an EMBL/GenBank/DDBJ whole genome shotgun (WGS) entry which is preliminary data.</text>
</comment>
<dbReference type="PANTHER" id="PTHR43757">
    <property type="entry name" value="AMINOMETHYLTRANSFERASE"/>
    <property type="match status" value="1"/>
</dbReference>
<dbReference type="InterPro" id="IPR018959">
    <property type="entry name" value="DUF1989"/>
</dbReference>
<feature type="domain" description="DUF1989" evidence="4">
    <location>
        <begin position="191"/>
        <end position="359"/>
    </location>
</feature>
<dbReference type="InterPro" id="IPR006222">
    <property type="entry name" value="GCVT_N"/>
</dbReference>
<dbReference type="Pfam" id="PF09347">
    <property type="entry name" value="DUF1989"/>
    <property type="match status" value="1"/>
</dbReference>
<protein>
    <submittedName>
        <fullName evidence="5">Aminomethyltransferase</fullName>
    </submittedName>
</protein>
<dbReference type="Pfam" id="PF08669">
    <property type="entry name" value="GCV_T_C"/>
    <property type="match status" value="1"/>
</dbReference>
<dbReference type="InterPro" id="IPR027266">
    <property type="entry name" value="TrmE/GcvT-like"/>
</dbReference>
<dbReference type="GO" id="GO:0008168">
    <property type="term" value="F:methyltransferase activity"/>
    <property type="evidence" value="ECO:0007669"/>
    <property type="project" value="UniProtKB-KW"/>
</dbReference>
<dbReference type="GO" id="GO:0008483">
    <property type="term" value="F:transaminase activity"/>
    <property type="evidence" value="ECO:0007669"/>
    <property type="project" value="UniProtKB-KW"/>
</dbReference>
<dbReference type="STRING" id="1262585.BJI46_11375"/>
<dbReference type="SUPFAM" id="SSF101790">
    <property type="entry name" value="Aminomethyltransferase beta-barrel domain"/>
    <property type="match status" value="1"/>
</dbReference>
<gene>
    <name evidence="5" type="ORF">BJI46_11375</name>
</gene>
<reference evidence="5 6" key="1">
    <citation type="submission" date="2016-09" db="EMBL/GenBank/DDBJ databases">
        <authorList>
            <person name="Capua I."/>
            <person name="De Benedictis P."/>
            <person name="Joannis T."/>
            <person name="Lombin L.H."/>
            <person name="Cattoli G."/>
        </authorList>
    </citation>
    <scope>NUCLEOTIDE SEQUENCE [LARGE SCALE GENOMIC DNA]</scope>
    <source>
        <strain evidence="5 6">ANC 4671</strain>
    </source>
</reference>
<evidence type="ECO:0000313" key="6">
    <source>
        <dbReference type="Proteomes" id="UP000185895"/>
    </source>
</evidence>
<name>A0A1E7RCE4_9GAMM</name>
<feature type="domain" description="GCVT N-terminal" evidence="2">
    <location>
        <begin position="415"/>
        <end position="677"/>
    </location>
</feature>
<dbReference type="InterPro" id="IPR013977">
    <property type="entry name" value="GcvT_C"/>
</dbReference>
<evidence type="ECO:0000259" key="4">
    <source>
        <dbReference type="Pfam" id="PF09347"/>
    </source>
</evidence>
<organism evidence="5 6">
    <name type="scientific">Acinetobacter qingfengensis</name>
    <dbReference type="NCBI Taxonomy" id="1262585"/>
    <lineage>
        <taxon>Bacteria</taxon>
        <taxon>Pseudomonadati</taxon>
        <taxon>Pseudomonadota</taxon>
        <taxon>Gammaproteobacteria</taxon>
        <taxon>Moraxellales</taxon>
        <taxon>Moraxellaceae</taxon>
        <taxon>Acinetobacter</taxon>
    </lineage>
</organism>
<sequence>MSDVIQQRLIRQESNRIEQYIHLQKPMTTLHLRVDAQSLTVIHLEKNDQIEFKIPEGQCLELLPRDHVQSFNPKLLETQSQSNTDMIQICAATQTLAQLQQGTQSSHHLAQLLCRYTIDKKQLQHVILIEKTQTIKLLCTENLQLIVINAGLDMCIDQHNVINDIKVIVHKYQALNEYLPEPLAQPVQEIRIPSASARTYEVKAGQWIQIIDVSGKQCSDFLAFDAQALVQGQEIALDAVATRTLLGHSTPAPGLYSRFADSNMQTLIEVIQDTVGRHDMFLTACSPKFYEDSGYFGHVSCTENFNQALKKYAITARTAWPAINFFYNTQIEPCGTISMDEPWSRAGDYVLLRATKDLICASSACPDDIDPSNGWVPTDIHVRIYDATEYFPRANAYRITAEEMPRMTKNTAFYPCIAALTSHLVDYRGYWVASQYDGWGAQAEYSACRERVAMIDLSALRKFEIVGPDAEKFMQFALTRNVRKLAVGEIAYSAICLETGGMLDDGTIFKMGENNFRWICGDDYTGIWLAQQAKKLNYQISIRASTDQIHNLAVQGPNSRELLQKLIWTPEHQPDIKKLAWFHFTLGRLGGPTGFPVMVSRTGYTGELGFEVWCHPDQGKALWDTIWQNGQQYGIAPMGFDALDMLRIEAGLIFANHEFTSQINPFEAGIGFTVPIKSKEENFIGKEAMQNQNPLSRYKLVGLILDQSQAALHGDSVYPDSGHYPVGVITSATNSPILQKQIALCRIAPQYAELGTVVEIGKLDGQQKRLTAQVVSLPFYDPERIRVRS</sequence>
<dbReference type="AlphaFoldDB" id="A0A1E7RCE4"/>
<dbReference type="EMBL" id="MKKK01000016">
    <property type="protein sequence ID" value="OEY96963.1"/>
    <property type="molecule type" value="Genomic_DNA"/>
</dbReference>
<dbReference type="InterPro" id="IPR029043">
    <property type="entry name" value="GcvT/YgfZ_C"/>
</dbReference>
<dbReference type="OrthoDB" id="9774591at2"/>
<dbReference type="Gene3D" id="3.30.1360.120">
    <property type="entry name" value="Probable tRNA modification gtpase trme, domain 1"/>
    <property type="match status" value="1"/>
</dbReference>
<proteinExistence type="predicted"/>
<evidence type="ECO:0000256" key="1">
    <source>
        <dbReference type="ARBA" id="ARBA00022576"/>
    </source>
</evidence>
<evidence type="ECO:0000259" key="2">
    <source>
        <dbReference type="Pfam" id="PF01571"/>
    </source>
</evidence>
<dbReference type="Proteomes" id="UP000185895">
    <property type="component" value="Unassembled WGS sequence"/>
</dbReference>
<dbReference type="InterPro" id="IPR028896">
    <property type="entry name" value="GcvT/YgfZ/DmdA"/>
</dbReference>
<feature type="domain" description="Aminomethyltransferase C-terminal" evidence="3">
    <location>
        <begin position="699"/>
        <end position="781"/>
    </location>
</feature>
<evidence type="ECO:0000313" key="5">
    <source>
        <dbReference type="EMBL" id="OEY96963.1"/>
    </source>
</evidence>
<evidence type="ECO:0000259" key="3">
    <source>
        <dbReference type="Pfam" id="PF08669"/>
    </source>
</evidence>
<keyword evidence="5" id="KW-0489">Methyltransferase</keyword>
<keyword evidence="1" id="KW-0032">Aminotransferase</keyword>
<dbReference type="SUPFAM" id="SSF103025">
    <property type="entry name" value="Folate-binding domain"/>
    <property type="match status" value="1"/>
</dbReference>
<dbReference type="GO" id="GO:0032259">
    <property type="term" value="P:methylation"/>
    <property type="evidence" value="ECO:0007669"/>
    <property type="project" value="UniProtKB-KW"/>
</dbReference>
<keyword evidence="5" id="KW-0808">Transferase</keyword>
<accession>A0A1E7RCE4</accession>
<dbReference type="Pfam" id="PF01571">
    <property type="entry name" value="GCV_T"/>
    <property type="match status" value="1"/>
</dbReference>
<dbReference type="PANTHER" id="PTHR43757:SF2">
    <property type="entry name" value="AMINOMETHYLTRANSFERASE, MITOCHONDRIAL"/>
    <property type="match status" value="1"/>
</dbReference>
<dbReference type="RefSeq" id="WP_070069575.1">
    <property type="nucleotide sequence ID" value="NZ_MKKK01000016.1"/>
</dbReference>